<comment type="caution">
    <text evidence="1">The sequence shown here is derived from an EMBL/GenBank/DDBJ whole genome shotgun (WGS) entry which is preliminary data.</text>
</comment>
<dbReference type="AlphaFoldDB" id="A0AAW1S8Y8"/>
<proteinExistence type="predicted"/>
<dbReference type="EMBL" id="JALJOV010001714">
    <property type="protein sequence ID" value="KAK9842404.1"/>
    <property type="molecule type" value="Genomic_DNA"/>
</dbReference>
<name>A0AAW1S8Y8_9CHLO</name>
<evidence type="ECO:0000313" key="2">
    <source>
        <dbReference type="Proteomes" id="UP001485043"/>
    </source>
</evidence>
<accession>A0AAW1S8Y8</accession>
<sequence length="102" mass="11374">MNKQVSEAYQGLLEAIAAHVLSKQQPHGSKPSTSTLQQIDVCRARLQDACENTLYLLDETDKYIEAAVQLGNLSETDTDSALQLHRDTQKFVEALRQQSLQS</sequence>
<dbReference type="Proteomes" id="UP001485043">
    <property type="component" value="Unassembled WGS sequence"/>
</dbReference>
<reference evidence="1 2" key="1">
    <citation type="journal article" date="2024" name="Nat. Commun.">
        <title>Phylogenomics reveals the evolutionary origins of lichenization in chlorophyte algae.</title>
        <authorList>
            <person name="Puginier C."/>
            <person name="Libourel C."/>
            <person name="Otte J."/>
            <person name="Skaloud P."/>
            <person name="Haon M."/>
            <person name="Grisel S."/>
            <person name="Petersen M."/>
            <person name="Berrin J.G."/>
            <person name="Delaux P.M."/>
            <person name="Dal Grande F."/>
            <person name="Keller J."/>
        </authorList>
    </citation>
    <scope>NUCLEOTIDE SEQUENCE [LARGE SCALE GENOMIC DNA]</scope>
    <source>
        <strain evidence="1 2">SAG 2523</strain>
    </source>
</reference>
<keyword evidence="2" id="KW-1185">Reference proteome</keyword>
<organism evidence="1 2">
    <name type="scientific">Apatococcus fuscideae</name>
    <dbReference type="NCBI Taxonomy" id="2026836"/>
    <lineage>
        <taxon>Eukaryota</taxon>
        <taxon>Viridiplantae</taxon>
        <taxon>Chlorophyta</taxon>
        <taxon>core chlorophytes</taxon>
        <taxon>Trebouxiophyceae</taxon>
        <taxon>Chlorellales</taxon>
        <taxon>Chlorellaceae</taxon>
        <taxon>Apatococcus</taxon>
    </lineage>
</organism>
<protein>
    <submittedName>
        <fullName evidence="1">Uncharacterized protein</fullName>
    </submittedName>
</protein>
<evidence type="ECO:0000313" key="1">
    <source>
        <dbReference type="EMBL" id="KAK9842404.1"/>
    </source>
</evidence>
<gene>
    <name evidence="1" type="ORF">WJX84_002162</name>
</gene>